<dbReference type="SUPFAM" id="SSF52743">
    <property type="entry name" value="Subtilisin-like"/>
    <property type="match status" value="1"/>
</dbReference>
<dbReference type="InterPro" id="IPR034202">
    <property type="entry name" value="Subtilisin_Carlsberg-like"/>
</dbReference>
<organism evidence="10 11">
    <name type="scientific">Candidatus Giovannonibacteria bacterium GW2011_GWA2_44_13b</name>
    <dbReference type="NCBI Taxonomy" id="1618647"/>
    <lineage>
        <taxon>Bacteria</taxon>
        <taxon>Candidatus Giovannoniibacteriota</taxon>
    </lineage>
</organism>
<dbReference type="InterPro" id="IPR050131">
    <property type="entry name" value="Peptidase_S8_subtilisin-like"/>
</dbReference>
<feature type="active site" description="Charge relay system" evidence="6">
    <location>
        <position position="133"/>
    </location>
</feature>
<dbReference type="PRINTS" id="PR00723">
    <property type="entry name" value="SUBTILISIN"/>
</dbReference>
<dbReference type="PROSITE" id="PS00136">
    <property type="entry name" value="SUBTILASE_ASP"/>
    <property type="match status" value="1"/>
</dbReference>
<feature type="chain" id="PRO_5002538116" description="Peptidase S8/S53 domain-containing protein" evidence="8">
    <location>
        <begin position="21"/>
        <end position="390"/>
    </location>
</feature>
<gene>
    <name evidence="10" type="ORF">UW30_C0001G0009</name>
</gene>
<proteinExistence type="inferred from homology"/>
<feature type="domain" description="Peptidase S8/S53" evidence="9">
    <location>
        <begin position="127"/>
        <end position="381"/>
    </location>
</feature>
<evidence type="ECO:0000259" key="9">
    <source>
        <dbReference type="Pfam" id="PF00082"/>
    </source>
</evidence>
<dbReference type="InterPro" id="IPR023828">
    <property type="entry name" value="Peptidase_S8_Ser-AS"/>
</dbReference>
<dbReference type="PROSITE" id="PS00137">
    <property type="entry name" value="SUBTILASE_HIS"/>
    <property type="match status" value="1"/>
</dbReference>
<dbReference type="Proteomes" id="UP000034736">
    <property type="component" value="Unassembled WGS sequence"/>
</dbReference>
<keyword evidence="2 6" id="KW-0645">Protease</keyword>
<feature type="signal peptide" evidence="8">
    <location>
        <begin position="1"/>
        <end position="20"/>
    </location>
</feature>
<dbReference type="InterPro" id="IPR000209">
    <property type="entry name" value="Peptidase_S8/S53_dom"/>
</dbReference>
<dbReference type="GO" id="GO:0046872">
    <property type="term" value="F:metal ion binding"/>
    <property type="evidence" value="ECO:0007669"/>
    <property type="project" value="UniProtKB-KW"/>
</dbReference>
<protein>
    <recommendedName>
        <fullName evidence="9">Peptidase S8/S53 domain-containing protein</fullName>
    </recommendedName>
</protein>
<keyword evidence="5 6" id="KW-0720">Serine protease</keyword>
<keyword evidence="4 6" id="KW-0378">Hydrolase</keyword>
<dbReference type="EMBL" id="LCHU01000001">
    <property type="protein sequence ID" value="KKT42284.1"/>
    <property type="molecule type" value="Genomic_DNA"/>
</dbReference>
<dbReference type="Gene3D" id="3.40.50.200">
    <property type="entry name" value="Peptidase S8/S53 domain"/>
    <property type="match status" value="1"/>
</dbReference>
<sequence length="390" mass="40260">MKNIKTAIALFALLALSVSAADGAKRKIVTFAPNVSAEQGNEAIKIRGGVKINDLDFIHAKVAYLTENAAKELAKENSVLRVEDDAVVTIQAKGGGEVSTLAQILPWGVKRVKADLVWDSGNNANFVKVGVIDTGISTSHPDLVANIKGGQNYVKLKGMIDPTKWNDDNGHGSHVAGIIAALNNTSGVVGVAPQADLYAIKVLDRNGSGYTSDVISGIGWAVSNGIQVINMSLGCACDTVALHNAVINAVNNGVVVVAAAGNSATSPVIYPAAYPEVIAVSATDSNDNLASWSARGPEIDVSAPGVSIYSTYKGTSYKTLSGTSMASPHVAGSAALVLSTPVGLNDANLNGVWDPPEVQSKLQSTVTDLGAVGFDNLFGWGLINAWAAVQ</sequence>
<dbReference type="InterPro" id="IPR037045">
    <property type="entry name" value="S8pro/Inhibitor_I9_sf"/>
</dbReference>
<dbReference type="Pfam" id="PF00082">
    <property type="entry name" value="Peptidase_S8"/>
    <property type="match status" value="1"/>
</dbReference>
<comment type="caution">
    <text evidence="10">The sequence shown here is derived from an EMBL/GenBank/DDBJ whole genome shotgun (WGS) entry which is preliminary data.</text>
</comment>
<evidence type="ECO:0000313" key="10">
    <source>
        <dbReference type="EMBL" id="KKT42284.1"/>
    </source>
</evidence>
<dbReference type="Gene3D" id="3.30.70.80">
    <property type="entry name" value="Peptidase S8 propeptide/proteinase inhibitor I9"/>
    <property type="match status" value="1"/>
</dbReference>
<evidence type="ECO:0000256" key="6">
    <source>
        <dbReference type="PROSITE-ProRule" id="PRU01240"/>
    </source>
</evidence>
<dbReference type="STRING" id="1618647.UW30_C0001G0009"/>
<dbReference type="GO" id="GO:0006508">
    <property type="term" value="P:proteolysis"/>
    <property type="evidence" value="ECO:0007669"/>
    <property type="project" value="UniProtKB-KW"/>
</dbReference>
<evidence type="ECO:0000256" key="7">
    <source>
        <dbReference type="RuleBase" id="RU003355"/>
    </source>
</evidence>
<dbReference type="AlphaFoldDB" id="A0A0G1K399"/>
<evidence type="ECO:0000256" key="2">
    <source>
        <dbReference type="ARBA" id="ARBA00022670"/>
    </source>
</evidence>
<keyword evidence="8" id="KW-0732">Signal</keyword>
<dbReference type="InterPro" id="IPR022398">
    <property type="entry name" value="Peptidase_S8_His-AS"/>
</dbReference>
<evidence type="ECO:0000313" key="11">
    <source>
        <dbReference type="Proteomes" id="UP000034736"/>
    </source>
</evidence>
<evidence type="ECO:0000256" key="4">
    <source>
        <dbReference type="ARBA" id="ARBA00022801"/>
    </source>
</evidence>
<dbReference type="CDD" id="cd07477">
    <property type="entry name" value="Peptidases_S8_Subtilisin_subset"/>
    <property type="match status" value="1"/>
</dbReference>
<evidence type="ECO:0000256" key="3">
    <source>
        <dbReference type="ARBA" id="ARBA00022723"/>
    </source>
</evidence>
<feature type="active site" description="Charge relay system" evidence="6">
    <location>
        <position position="171"/>
    </location>
</feature>
<evidence type="ECO:0000256" key="5">
    <source>
        <dbReference type="ARBA" id="ARBA00022825"/>
    </source>
</evidence>
<dbReference type="PROSITE" id="PS51892">
    <property type="entry name" value="SUBTILASE"/>
    <property type="match status" value="1"/>
</dbReference>
<comment type="similarity">
    <text evidence="1 6 7">Belongs to the peptidase S8 family.</text>
</comment>
<dbReference type="PANTHER" id="PTHR43806:SF11">
    <property type="entry name" value="CEREVISIN-RELATED"/>
    <property type="match status" value="1"/>
</dbReference>
<keyword evidence="3" id="KW-0479">Metal-binding</keyword>
<evidence type="ECO:0000256" key="8">
    <source>
        <dbReference type="SAM" id="SignalP"/>
    </source>
</evidence>
<dbReference type="InterPro" id="IPR036852">
    <property type="entry name" value="Peptidase_S8/S53_dom_sf"/>
</dbReference>
<reference evidence="10 11" key="1">
    <citation type="journal article" date="2015" name="Nature">
        <title>rRNA introns, odd ribosomes, and small enigmatic genomes across a large radiation of phyla.</title>
        <authorList>
            <person name="Brown C.T."/>
            <person name="Hug L.A."/>
            <person name="Thomas B.C."/>
            <person name="Sharon I."/>
            <person name="Castelle C.J."/>
            <person name="Singh A."/>
            <person name="Wilkins M.J."/>
            <person name="Williams K.H."/>
            <person name="Banfield J.F."/>
        </authorList>
    </citation>
    <scope>NUCLEOTIDE SEQUENCE [LARGE SCALE GENOMIC DNA]</scope>
</reference>
<dbReference type="PANTHER" id="PTHR43806">
    <property type="entry name" value="PEPTIDASE S8"/>
    <property type="match status" value="1"/>
</dbReference>
<feature type="active site" description="Charge relay system" evidence="6">
    <location>
        <position position="324"/>
    </location>
</feature>
<evidence type="ECO:0000256" key="1">
    <source>
        <dbReference type="ARBA" id="ARBA00011073"/>
    </source>
</evidence>
<dbReference type="GO" id="GO:0004252">
    <property type="term" value="F:serine-type endopeptidase activity"/>
    <property type="evidence" value="ECO:0007669"/>
    <property type="project" value="UniProtKB-UniRule"/>
</dbReference>
<dbReference type="InterPro" id="IPR023827">
    <property type="entry name" value="Peptidase_S8_Asp-AS"/>
</dbReference>
<dbReference type="PROSITE" id="PS00138">
    <property type="entry name" value="SUBTILASE_SER"/>
    <property type="match status" value="1"/>
</dbReference>
<name>A0A0G1K399_9BACT</name>
<accession>A0A0G1K399</accession>
<dbReference type="InterPro" id="IPR015500">
    <property type="entry name" value="Peptidase_S8_subtilisin-rel"/>
</dbReference>